<dbReference type="EMBL" id="JAQQWP010000011">
    <property type="protein sequence ID" value="KAK8095988.1"/>
    <property type="molecule type" value="Genomic_DNA"/>
</dbReference>
<protein>
    <submittedName>
        <fullName evidence="2">Uncharacterized protein</fullName>
    </submittedName>
</protein>
<comment type="caution">
    <text evidence="2">The sequence shown here is derived from an EMBL/GenBank/DDBJ whole genome shotgun (WGS) entry which is preliminary data.</text>
</comment>
<reference evidence="2 3" key="1">
    <citation type="submission" date="2023-01" db="EMBL/GenBank/DDBJ databases">
        <title>Analysis of 21 Apiospora genomes using comparative genomics revels a genus with tremendous synthesis potential of carbohydrate active enzymes and secondary metabolites.</title>
        <authorList>
            <person name="Sorensen T."/>
        </authorList>
    </citation>
    <scope>NUCLEOTIDE SEQUENCE [LARGE SCALE GENOMIC DNA]</scope>
    <source>
        <strain evidence="2 3">CBS 117206</strain>
    </source>
</reference>
<proteinExistence type="predicted"/>
<evidence type="ECO:0000313" key="2">
    <source>
        <dbReference type="EMBL" id="KAK8095988.1"/>
    </source>
</evidence>
<gene>
    <name evidence="2" type="ORF">PG999_014010</name>
</gene>
<evidence type="ECO:0000313" key="3">
    <source>
        <dbReference type="Proteomes" id="UP001392437"/>
    </source>
</evidence>
<dbReference type="Proteomes" id="UP001392437">
    <property type="component" value="Unassembled WGS sequence"/>
</dbReference>
<keyword evidence="3" id="KW-1185">Reference proteome</keyword>
<name>A0AAW0QDU6_9PEZI</name>
<sequence length="127" mass="13419">MPDGIYVGQDGDLFLADYPTSGQSLAGAGSMDGYYLQAKLRCLDVQSGSVLVSHWGRRPSQTQRERAETAPPTDLHGPDVADDLEVAASGNLDGDSGPSLAIAASFAVPRKSLWLSVAFRLPLRGES</sequence>
<accession>A0AAW0QDU6</accession>
<organism evidence="2 3">
    <name type="scientific">Apiospora kogelbergensis</name>
    <dbReference type="NCBI Taxonomy" id="1337665"/>
    <lineage>
        <taxon>Eukaryota</taxon>
        <taxon>Fungi</taxon>
        <taxon>Dikarya</taxon>
        <taxon>Ascomycota</taxon>
        <taxon>Pezizomycotina</taxon>
        <taxon>Sordariomycetes</taxon>
        <taxon>Xylariomycetidae</taxon>
        <taxon>Amphisphaeriales</taxon>
        <taxon>Apiosporaceae</taxon>
        <taxon>Apiospora</taxon>
    </lineage>
</organism>
<dbReference type="AlphaFoldDB" id="A0AAW0QDU6"/>
<evidence type="ECO:0000256" key="1">
    <source>
        <dbReference type="SAM" id="MobiDB-lite"/>
    </source>
</evidence>
<feature type="region of interest" description="Disordered" evidence="1">
    <location>
        <begin position="54"/>
        <end position="80"/>
    </location>
</feature>